<dbReference type="Gene3D" id="3.30.420.10">
    <property type="entry name" value="Ribonuclease H-like superfamily/Ribonuclease H"/>
    <property type="match status" value="1"/>
</dbReference>
<dbReference type="EMBL" id="JARVKF010000268">
    <property type="protein sequence ID" value="KAK9419990.1"/>
    <property type="molecule type" value="Genomic_DNA"/>
</dbReference>
<dbReference type="InterPro" id="IPR040151">
    <property type="entry name" value="Gfd2/YDR514C-like"/>
</dbReference>
<dbReference type="InterPro" id="IPR012337">
    <property type="entry name" value="RNaseH-like_sf"/>
</dbReference>
<dbReference type="InterPro" id="IPR048519">
    <property type="entry name" value="Gfd2/YDR514C-like_C"/>
</dbReference>
<name>A0ABR2UZ76_9PEZI</name>
<organism evidence="3 4">
    <name type="scientific">Seiridium unicorne</name>
    <dbReference type="NCBI Taxonomy" id="138068"/>
    <lineage>
        <taxon>Eukaryota</taxon>
        <taxon>Fungi</taxon>
        <taxon>Dikarya</taxon>
        <taxon>Ascomycota</taxon>
        <taxon>Pezizomycotina</taxon>
        <taxon>Sordariomycetes</taxon>
        <taxon>Xylariomycetidae</taxon>
        <taxon>Amphisphaeriales</taxon>
        <taxon>Sporocadaceae</taxon>
        <taxon>Seiridium</taxon>
    </lineage>
</organism>
<accession>A0ABR2UZ76</accession>
<feature type="domain" description="Gfd2/YDR514C-like C-terminal" evidence="2">
    <location>
        <begin position="53"/>
        <end position="224"/>
    </location>
</feature>
<dbReference type="PANTHER" id="PTHR28083">
    <property type="entry name" value="GOOD FOR FULL DBP5 ACTIVITY PROTEIN 2"/>
    <property type="match status" value="1"/>
</dbReference>
<feature type="compositionally biased region" description="Basic and acidic residues" evidence="1">
    <location>
        <begin position="257"/>
        <end position="270"/>
    </location>
</feature>
<dbReference type="Pfam" id="PF21762">
    <property type="entry name" value="DEDDh_C"/>
    <property type="match status" value="1"/>
</dbReference>
<dbReference type="SUPFAM" id="SSF53098">
    <property type="entry name" value="Ribonuclease H-like"/>
    <property type="match status" value="1"/>
</dbReference>
<gene>
    <name evidence="3" type="ORF">SUNI508_06749</name>
</gene>
<reference evidence="3 4" key="1">
    <citation type="journal article" date="2024" name="J. Plant Pathol.">
        <title>Sequence and assembly of the genome of Seiridium unicorne, isolate CBS 538.82, causal agent of cypress canker disease.</title>
        <authorList>
            <person name="Scali E."/>
            <person name="Rocca G.D."/>
            <person name="Danti R."/>
            <person name="Garbelotto M."/>
            <person name="Barberini S."/>
            <person name="Baroncelli R."/>
            <person name="Emiliani G."/>
        </authorList>
    </citation>
    <scope>NUCLEOTIDE SEQUENCE [LARGE SCALE GENOMIC DNA]</scope>
    <source>
        <strain evidence="3 4">BM-138-508</strain>
    </source>
</reference>
<comment type="caution">
    <text evidence="3">The sequence shown here is derived from an EMBL/GenBank/DDBJ whole genome shotgun (WGS) entry which is preliminary data.</text>
</comment>
<feature type="compositionally biased region" description="Basic residues" evidence="1">
    <location>
        <begin position="286"/>
        <end position="299"/>
    </location>
</feature>
<keyword evidence="4" id="KW-1185">Reference proteome</keyword>
<dbReference type="InterPro" id="IPR036397">
    <property type="entry name" value="RNaseH_sf"/>
</dbReference>
<protein>
    <submittedName>
        <fullName evidence="3">QDE-2-interacting protein</fullName>
    </submittedName>
</protein>
<evidence type="ECO:0000259" key="2">
    <source>
        <dbReference type="Pfam" id="PF21762"/>
    </source>
</evidence>
<evidence type="ECO:0000256" key="1">
    <source>
        <dbReference type="SAM" id="MobiDB-lite"/>
    </source>
</evidence>
<evidence type="ECO:0000313" key="3">
    <source>
        <dbReference type="EMBL" id="KAK9419990.1"/>
    </source>
</evidence>
<dbReference type="Proteomes" id="UP001408356">
    <property type="component" value="Unassembled WGS sequence"/>
</dbReference>
<dbReference type="PANTHER" id="PTHR28083:SF1">
    <property type="entry name" value="GOOD FOR FULL DBP5 ACTIVITY PROTEIN 2"/>
    <property type="match status" value="1"/>
</dbReference>
<proteinExistence type="predicted"/>
<sequence length="335" mass="37140">MEDKPMHAGLLRDETLFLRQIFGYADTREIGRNLSLCGSASKLPASSISDLLLVAIDIDTREGYDQIISNQQFHVGVSLFDSRSVETSGATVQADYEPSELGIKSLQFTIGDSPYCKRAADKFLFGQSESILISELKPRLEQAVSARDVVLVLHGAEQDLEFLKNLRIDLHPIFVVDTVKAAQHPLGLHYRYSLEKLLEALGIPFTNLHAAGNDAHFALRALLMIVVKDAESQPSTPSITTLTETLKSIALGPRPPSRRELLNPQEEARRQGKPKAKQNSESKKNYWLKRHAKAKRKATRRLESENQAIGLAGPPNDSPNEMEEDNTVSALFEGT</sequence>
<evidence type="ECO:0000313" key="4">
    <source>
        <dbReference type="Proteomes" id="UP001408356"/>
    </source>
</evidence>
<feature type="region of interest" description="Disordered" evidence="1">
    <location>
        <begin position="250"/>
        <end position="335"/>
    </location>
</feature>